<sequence>MTAPAAPVRFDEARTRAFDTAREVARRGFHVVLMRDALGRFSLSSTTGRSRRRPCDLVLLFGGNNEQTWMGYGDLFAAWHSLGQAAHINPEELLAWLQGSRKGRRPARVVAPDLPGTAGADRTGEAAPGAGTVVPTAPPPGDVELDYVGSVAGAAAVIAALYRGEKRLVFCESRRLVEELGARLRAKGVTTFLSHASLSVDERRRAETAFAEERDCVIVSTAHWNSASTWETSTG</sequence>
<protein>
    <recommendedName>
        <fullName evidence="2">Helicase C-terminal domain-containing protein</fullName>
    </recommendedName>
</protein>
<organism evidence="3 4">
    <name type="scientific">Streptomyces capillispiralis</name>
    <dbReference type="NCBI Taxonomy" id="68182"/>
    <lineage>
        <taxon>Bacteria</taxon>
        <taxon>Bacillati</taxon>
        <taxon>Actinomycetota</taxon>
        <taxon>Actinomycetes</taxon>
        <taxon>Kitasatosporales</taxon>
        <taxon>Streptomycetaceae</taxon>
        <taxon>Streptomyces</taxon>
    </lineage>
</organism>
<feature type="domain" description="Helicase C-terminal" evidence="2">
    <location>
        <begin position="162"/>
        <end position="222"/>
    </location>
</feature>
<keyword evidence="4" id="KW-1185">Reference proteome</keyword>
<gene>
    <name evidence="3" type="ORF">FHX78_113939</name>
</gene>
<name>A0A561TIJ0_9ACTN</name>
<evidence type="ECO:0000313" key="3">
    <source>
        <dbReference type="EMBL" id="TWF86946.1"/>
    </source>
</evidence>
<dbReference type="EMBL" id="VIWV01000001">
    <property type="protein sequence ID" value="TWF86946.1"/>
    <property type="molecule type" value="Genomic_DNA"/>
</dbReference>
<reference evidence="3 4" key="1">
    <citation type="submission" date="2019-06" db="EMBL/GenBank/DDBJ databases">
        <title>Sequencing the genomes of 1000 actinobacteria strains.</title>
        <authorList>
            <person name="Klenk H.-P."/>
        </authorList>
    </citation>
    <scope>NUCLEOTIDE SEQUENCE [LARGE SCALE GENOMIC DNA]</scope>
    <source>
        <strain evidence="3 4">DSM 41695</strain>
    </source>
</reference>
<dbReference type="Proteomes" id="UP000316603">
    <property type="component" value="Unassembled WGS sequence"/>
</dbReference>
<proteinExistence type="predicted"/>
<evidence type="ECO:0000313" key="4">
    <source>
        <dbReference type="Proteomes" id="UP000316603"/>
    </source>
</evidence>
<dbReference type="InterPro" id="IPR027417">
    <property type="entry name" value="P-loop_NTPase"/>
</dbReference>
<dbReference type="Gene3D" id="3.40.50.300">
    <property type="entry name" value="P-loop containing nucleotide triphosphate hydrolases"/>
    <property type="match status" value="1"/>
</dbReference>
<dbReference type="AlphaFoldDB" id="A0A561TIJ0"/>
<evidence type="ECO:0000259" key="2">
    <source>
        <dbReference type="Pfam" id="PF00271"/>
    </source>
</evidence>
<accession>A0A561TIJ0</accession>
<feature type="region of interest" description="Disordered" evidence="1">
    <location>
        <begin position="110"/>
        <end position="134"/>
    </location>
</feature>
<dbReference type="InterPro" id="IPR001650">
    <property type="entry name" value="Helicase_C-like"/>
</dbReference>
<comment type="caution">
    <text evidence="3">The sequence shown here is derived from an EMBL/GenBank/DDBJ whole genome shotgun (WGS) entry which is preliminary data.</text>
</comment>
<evidence type="ECO:0000256" key="1">
    <source>
        <dbReference type="SAM" id="MobiDB-lite"/>
    </source>
</evidence>
<dbReference type="SUPFAM" id="SSF52540">
    <property type="entry name" value="P-loop containing nucleoside triphosphate hydrolases"/>
    <property type="match status" value="1"/>
</dbReference>
<dbReference type="Pfam" id="PF00271">
    <property type="entry name" value="Helicase_C"/>
    <property type="match status" value="1"/>
</dbReference>